<sequence length="543" mass="62499">MSRTPIKDFKIIVCFSIICITLLSYIIHLYMFKPSKILFPQVQHYLVSKEDVEHLTTIPSDNDQQVQKLLSSIKQRLVKSTFVEFNTTSSAKHSIATISSNVSRLCIGDTLTVTVEMFNYLGERKTHGGDFLRARIFSADLGAGASGRIEDFNNGTYKIYFTLFWEGHVQISILLLHPSEGVYVLWKLRNAGFKYIIFTGQFLNNSKEVYTECGFQLDSKQKELCEYSDNKYGEYFYCIKPQGVPCEAFISLKSDNTPYFYLNNKERKMFKSSNLGLEFPKNIGSVDVQQCNRNLTKKESKCKIGEDPLLPSGYFLRTQWNPVNCKRYKPETSFAINKCLSGKMIYFLGDSTLRQWIEYIPKVIKTLKFFDMQGKGIHRTHLALDLKNNLYVKWKKHGHPFVTHSLYTVKDYSSIAREIDQLAGGANTVIAVTLGQHFRAFPIILFIERLLKIRKAIENLLKRSPETKVIIKTENTREINLDVERFSDFHGYTQYLLMKEVFLGLNVGVIDAWDMTTAFGSYNAHPSETIIQNQINMLLSFIC</sequence>
<evidence type="ECO:0000256" key="1">
    <source>
        <dbReference type="ARBA" id="ARBA00005431"/>
    </source>
</evidence>
<dbReference type="Gene3D" id="2.60.40.10">
    <property type="entry name" value="Immunoglobulins"/>
    <property type="match status" value="1"/>
</dbReference>
<dbReference type="PANTHER" id="PTHR16165">
    <property type="entry name" value="NXPE FAMILY MEMBER"/>
    <property type="match status" value="1"/>
</dbReference>
<dbReference type="InterPro" id="IPR057106">
    <property type="entry name" value="NXPE4_C"/>
</dbReference>
<keyword evidence="2" id="KW-1133">Transmembrane helix</keyword>
<name>A0AAV3A5A2_PYXAD</name>
<dbReference type="PANTHER" id="PTHR16165:SF3">
    <property type="entry name" value="NXPE FAMILY MEMBER 1"/>
    <property type="match status" value="1"/>
</dbReference>
<accession>A0AAV3A5A2</accession>
<evidence type="ECO:0000313" key="5">
    <source>
        <dbReference type="Proteomes" id="UP001181693"/>
    </source>
</evidence>
<dbReference type="Pfam" id="PF24536">
    <property type="entry name" value="NXPE4_C"/>
    <property type="match status" value="1"/>
</dbReference>
<protein>
    <recommendedName>
        <fullName evidence="3">NXPE C-terminal domain-containing protein</fullName>
    </recommendedName>
</protein>
<feature type="domain" description="NXPE C-terminal" evidence="3">
    <location>
        <begin position="320"/>
        <end position="543"/>
    </location>
</feature>
<keyword evidence="2" id="KW-0812">Transmembrane</keyword>
<dbReference type="Pfam" id="PF06312">
    <property type="entry name" value="Neurexophilin"/>
    <property type="match status" value="1"/>
</dbReference>
<evidence type="ECO:0000256" key="2">
    <source>
        <dbReference type="SAM" id="Phobius"/>
    </source>
</evidence>
<dbReference type="InterPro" id="IPR014756">
    <property type="entry name" value="Ig_E-set"/>
</dbReference>
<dbReference type="InterPro" id="IPR013783">
    <property type="entry name" value="Ig-like_fold"/>
</dbReference>
<dbReference type="Proteomes" id="UP001181693">
    <property type="component" value="Unassembled WGS sequence"/>
</dbReference>
<comment type="caution">
    <text evidence="4">The sequence shown here is derived from an EMBL/GenBank/DDBJ whole genome shotgun (WGS) entry which is preliminary data.</text>
</comment>
<feature type="transmembrane region" description="Helical" evidence="2">
    <location>
        <begin position="12"/>
        <end position="32"/>
    </location>
</feature>
<dbReference type="AlphaFoldDB" id="A0AAV3A5A2"/>
<keyword evidence="5" id="KW-1185">Reference proteome</keyword>
<evidence type="ECO:0000313" key="4">
    <source>
        <dbReference type="EMBL" id="DBA22279.1"/>
    </source>
</evidence>
<comment type="similarity">
    <text evidence="1">Belongs to the NXPE family.</text>
</comment>
<proteinExistence type="inferred from homology"/>
<dbReference type="EMBL" id="DYDO01000006">
    <property type="protein sequence ID" value="DBA22279.1"/>
    <property type="molecule type" value="Genomic_DNA"/>
</dbReference>
<dbReference type="InterPro" id="IPR026845">
    <property type="entry name" value="NXPH/NXPE"/>
</dbReference>
<gene>
    <name evidence="4" type="ORF">GDO54_013318</name>
</gene>
<organism evidence="4 5">
    <name type="scientific">Pyxicephalus adspersus</name>
    <name type="common">African bullfrog</name>
    <dbReference type="NCBI Taxonomy" id="30357"/>
    <lineage>
        <taxon>Eukaryota</taxon>
        <taxon>Metazoa</taxon>
        <taxon>Chordata</taxon>
        <taxon>Craniata</taxon>
        <taxon>Vertebrata</taxon>
        <taxon>Euteleostomi</taxon>
        <taxon>Amphibia</taxon>
        <taxon>Batrachia</taxon>
        <taxon>Anura</taxon>
        <taxon>Neobatrachia</taxon>
        <taxon>Ranoidea</taxon>
        <taxon>Pyxicephalidae</taxon>
        <taxon>Pyxicephalinae</taxon>
        <taxon>Pyxicephalus</taxon>
    </lineage>
</organism>
<evidence type="ECO:0000259" key="3">
    <source>
        <dbReference type="Pfam" id="PF24536"/>
    </source>
</evidence>
<dbReference type="SUPFAM" id="SSF81296">
    <property type="entry name" value="E set domains"/>
    <property type="match status" value="1"/>
</dbReference>
<keyword evidence="2" id="KW-0472">Membrane</keyword>
<reference evidence="4" key="1">
    <citation type="thesis" date="2020" institute="ProQuest LLC" country="789 East Eisenhower Parkway, Ann Arbor, MI, USA">
        <title>Comparative Genomics and Chromosome Evolution.</title>
        <authorList>
            <person name="Mudd A.B."/>
        </authorList>
    </citation>
    <scope>NUCLEOTIDE SEQUENCE</scope>
    <source>
        <strain evidence="4">1538</strain>
        <tissue evidence="4">Blood</tissue>
    </source>
</reference>